<evidence type="ECO:0000313" key="1">
    <source>
        <dbReference type="EMBL" id="TCJ05466.1"/>
    </source>
</evidence>
<dbReference type="AlphaFoldDB" id="A0A4R1AYL3"/>
<dbReference type="Proteomes" id="UP000293846">
    <property type="component" value="Unassembled WGS sequence"/>
</dbReference>
<reference evidence="1 2" key="1">
    <citation type="submission" date="2019-03" db="EMBL/GenBank/DDBJ databases">
        <authorList>
            <person name="Jensen L."/>
            <person name="Storgaard J."/>
            <person name="Sulaj E."/>
            <person name="Schramm A."/>
            <person name="Marshall I.P.G."/>
        </authorList>
    </citation>
    <scope>NUCLEOTIDE SEQUENCE [LARGE SCALE GENOMIC DNA]</scope>
    <source>
        <strain evidence="1 2">2017H2G3</strain>
    </source>
</reference>
<dbReference type="RefSeq" id="WP_131236279.1">
    <property type="nucleotide sequence ID" value="NZ_SJTH01000004.1"/>
</dbReference>
<name>A0A4R1AYL3_9BACI</name>
<sequence length="331" mass="40260">MFYQKGLTLEQLSVEEIDLITYINKQTKRYNTDNISRTKAYHQYYSKNPEIKWSFLASMVSRNAGWNMCDLEGSLLPIVLEKSFREKLFFTYERANWLIFQDAFPQLLLYQYSTKIKRPMFHLLKFFHISSFMEKEWQKFWDDRHVNRLMTSLIINEQNVIQKPVIKHPVYQSTVFRSLLFILQDWLHFSSVIFPTCEGELFGASVNGFKSVSKRIELGKRLADILFEKFLYPRFYEFACKTEHTGSRFDYEQYFTHKKMRTTPFLRCTYPIVNHHRHNRRDWSEFCRIKKKWMNQMVEHKHPIHITDWYVQKQNQLKKGIFLSEWIKSIK</sequence>
<dbReference type="OrthoDB" id="2690514at2"/>
<dbReference type="STRING" id="1742358.GCA_001439605_05088"/>
<proteinExistence type="predicted"/>
<dbReference type="EMBL" id="SJTH01000004">
    <property type="protein sequence ID" value="TCJ05466.1"/>
    <property type="molecule type" value="Genomic_DNA"/>
</dbReference>
<gene>
    <name evidence="1" type="ORF">E0Y62_04775</name>
</gene>
<dbReference type="Pfam" id="PF10720">
    <property type="entry name" value="DUF2515"/>
    <property type="match status" value="1"/>
</dbReference>
<dbReference type="InterPro" id="IPR019658">
    <property type="entry name" value="DUF2515"/>
</dbReference>
<organism evidence="1 2">
    <name type="scientific">Cytobacillus praedii</name>
    <dbReference type="NCBI Taxonomy" id="1742358"/>
    <lineage>
        <taxon>Bacteria</taxon>
        <taxon>Bacillati</taxon>
        <taxon>Bacillota</taxon>
        <taxon>Bacilli</taxon>
        <taxon>Bacillales</taxon>
        <taxon>Bacillaceae</taxon>
        <taxon>Cytobacillus</taxon>
    </lineage>
</organism>
<comment type="caution">
    <text evidence="1">The sequence shown here is derived from an EMBL/GenBank/DDBJ whole genome shotgun (WGS) entry which is preliminary data.</text>
</comment>
<evidence type="ECO:0000313" key="2">
    <source>
        <dbReference type="Proteomes" id="UP000293846"/>
    </source>
</evidence>
<protein>
    <submittedName>
        <fullName evidence="1">DUF2515 domain-containing protein</fullName>
    </submittedName>
</protein>
<accession>A0A4R1AYL3</accession>
<keyword evidence="2" id="KW-1185">Reference proteome</keyword>